<dbReference type="Gene3D" id="3.30.200.110">
    <property type="entry name" value="Inositol-pentakisphosphate 2-kinase, N-lobe"/>
    <property type="match status" value="1"/>
</dbReference>
<comment type="caution">
    <text evidence="9">The sequence shown here is derived from an EMBL/GenBank/DDBJ whole genome shotgun (WGS) entry which is preliminary data.</text>
</comment>
<name>A0A507EFQ9_9FUNG</name>
<accession>A0A507EFQ9</accession>
<dbReference type="GO" id="GO:0035299">
    <property type="term" value="F:inositol-1,3,4,5,6-pentakisphosphate 2-kinase activity"/>
    <property type="evidence" value="ECO:0007669"/>
    <property type="project" value="UniProtKB-EC"/>
</dbReference>
<proteinExistence type="predicted"/>
<comment type="function">
    <text evidence="8">Phosphorylates Ins(1,3,4,5,6)P5 at position 2 to form Ins(1,2,3,4,5,6)P6 (InsP6 or phytate).</text>
</comment>
<dbReference type="GO" id="GO:0005634">
    <property type="term" value="C:nucleus"/>
    <property type="evidence" value="ECO:0007669"/>
    <property type="project" value="TreeGrafter"/>
</dbReference>
<evidence type="ECO:0000256" key="1">
    <source>
        <dbReference type="ARBA" id="ARBA00001774"/>
    </source>
</evidence>
<comment type="catalytic activity">
    <reaction evidence="1 8">
        <text>1D-myo-inositol 1,3,4,5,6-pentakisphosphate + ATP = 1D-myo-inositol hexakisphosphate + ADP + H(+)</text>
        <dbReference type="Rhea" id="RHEA:20313"/>
        <dbReference type="ChEBI" id="CHEBI:15378"/>
        <dbReference type="ChEBI" id="CHEBI:30616"/>
        <dbReference type="ChEBI" id="CHEBI:57733"/>
        <dbReference type="ChEBI" id="CHEBI:58130"/>
        <dbReference type="ChEBI" id="CHEBI:456216"/>
        <dbReference type="EC" id="2.7.1.158"/>
    </reaction>
</comment>
<dbReference type="EMBL" id="QEAQ01000001">
    <property type="protein sequence ID" value="TPX62973.1"/>
    <property type="molecule type" value="Genomic_DNA"/>
</dbReference>
<dbReference type="GO" id="GO:0032958">
    <property type="term" value="P:inositol phosphate biosynthetic process"/>
    <property type="evidence" value="ECO:0007669"/>
    <property type="project" value="TreeGrafter"/>
</dbReference>
<evidence type="ECO:0000256" key="5">
    <source>
        <dbReference type="ARBA" id="ARBA00022741"/>
    </source>
</evidence>
<comment type="domain">
    <text evidence="8">The EXKPK motif is conserved in inositol-pentakisphosphate 2-kinases of both family 1 and 2.</text>
</comment>
<dbReference type="STRING" id="109895.A0A507EFQ9"/>
<evidence type="ECO:0000256" key="3">
    <source>
        <dbReference type="ARBA" id="ARBA00014846"/>
    </source>
</evidence>
<dbReference type="EC" id="2.7.1.158" evidence="2 8"/>
<evidence type="ECO:0000256" key="2">
    <source>
        <dbReference type="ARBA" id="ARBA00012023"/>
    </source>
</evidence>
<dbReference type="AlphaFoldDB" id="A0A507EFQ9"/>
<gene>
    <name evidence="9" type="primary">IPK1</name>
    <name evidence="9" type="ORF">PhCBS80983_g00114</name>
</gene>
<reference evidence="9 10" key="1">
    <citation type="journal article" date="2019" name="Sci. Rep.">
        <title>Comparative genomics of chytrid fungi reveal insights into the obligate biotrophic and pathogenic lifestyle of Synchytrium endobioticum.</title>
        <authorList>
            <person name="van de Vossenberg B.T.L.H."/>
            <person name="Warris S."/>
            <person name="Nguyen H.D.T."/>
            <person name="van Gent-Pelzer M.P.E."/>
            <person name="Joly D.L."/>
            <person name="van de Geest H.C."/>
            <person name="Bonants P.J.M."/>
            <person name="Smith D.S."/>
            <person name="Levesque C.A."/>
            <person name="van der Lee T.A.J."/>
        </authorList>
    </citation>
    <scope>NUCLEOTIDE SEQUENCE [LARGE SCALE GENOMIC DNA]</scope>
    <source>
        <strain evidence="9 10">CBS 809.83</strain>
    </source>
</reference>
<dbReference type="Proteomes" id="UP000318582">
    <property type="component" value="Unassembled WGS sequence"/>
</dbReference>
<keyword evidence="6 8" id="KW-0418">Kinase</keyword>
<evidence type="ECO:0000256" key="4">
    <source>
        <dbReference type="ARBA" id="ARBA00022679"/>
    </source>
</evidence>
<keyword evidence="4 8" id="KW-0808">Transferase</keyword>
<evidence type="ECO:0000256" key="8">
    <source>
        <dbReference type="RuleBase" id="RU364126"/>
    </source>
</evidence>
<dbReference type="PANTHER" id="PTHR14456">
    <property type="entry name" value="INOSITOL POLYPHOSPHATE KINASE 1"/>
    <property type="match status" value="1"/>
</dbReference>
<keyword evidence="10" id="KW-1185">Reference proteome</keyword>
<dbReference type="Pfam" id="PF06090">
    <property type="entry name" value="Ins_P5_2-kin"/>
    <property type="match status" value="2"/>
</dbReference>
<keyword evidence="5 8" id="KW-0547">Nucleotide-binding</keyword>
<organism evidence="9 10">
    <name type="scientific">Powellomyces hirtus</name>
    <dbReference type="NCBI Taxonomy" id="109895"/>
    <lineage>
        <taxon>Eukaryota</taxon>
        <taxon>Fungi</taxon>
        <taxon>Fungi incertae sedis</taxon>
        <taxon>Chytridiomycota</taxon>
        <taxon>Chytridiomycota incertae sedis</taxon>
        <taxon>Chytridiomycetes</taxon>
        <taxon>Spizellomycetales</taxon>
        <taxon>Powellomycetaceae</taxon>
        <taxon>Powellomyces</taxon>
    </lineage>
</organism>
<protein>
    <recommendedName>
        <fullName evidence="3 8">Inositol-pentakisphosphate 2-kinase</fullName>
        <ecNumber evidence="2 8">2.7.1.158</ecNumber>
    </recommendedName>
</protein>
<evidence type="ECO:0000256" key="6">
    <source>
        <dbReference type="ARBA" id="ARBA00022777"/>
    </source>
</evidence>
<dbReference type="InterPro" id="IPR009286">
    <property type="entry name" value="Ins_P5_2-kin"/>
</dbReference>
<evidence type="ECO:0000313" key="9">
    <source>
        <dbReference type="EMBL" id="TPX62973.1"/>
    </source>
</evidence>
<keyword evidence="7 8" id="KW-0067">ATP-binding</keyword>
<evidence type="ECO:0000313" key="10">
    <source>
        <dbReference type="Proteomes" id="UP000318582"/>
    </source>
</evidence>
<dbReference type="PANTHER" id="PTHR14456:SF2">
    <property type="entry name" value="INOSITOL-PENTAKISPHOSPHATE 2-KINASE"/>
    <property type="match status" value="1"/>
</dbReference>
<evidence type="ECO:0000256" key="7">
    <source>
        <dbReference type="ARBA" id="ARBA00022840"/>
    </source>
</evidence>
<dbReference type="GO" id="GO:0005524">
    <property type="term" value="F:ATP binding"/>
    <property type="evidence" value="ECO:0007669"/>
    <property type="project" value="UniProtKB-KW"/>
</dbReference>
<dbReference type="InterPro" id="IPR043001">
    <property type="entry name" value="IP5_2-K_N_lobe"/>
</dbReference>
<sequence>MLPSQPIDSSQLLDAALWSYKGEGNANIVVAYIGPDPLITGCVLRVRKALDEDVRLDEVPVPSPFTLQYEMGFQQHVVAPLVGPEYVGRMQLVNVNPTFLHNLSDSMADARPKARRTKLLDFSQPYAALIADLTYVPHLKMASPTKVVAVEIKQSTGAALNNFFQPADASAHDPLSTGMASLFENLIAILTRDNLLQRLRYHQRNLDSLDIEGIFPLYATLPDDVKNANPSLSEWKETMDLYRQRIEQNDDIAAQLSKCSPKERLQFIHEYLLAATLKDCSIIIAMWLKDPNSTESSDTPANEGTVRLDTSSQVLRYRVGILDIDPKRITKIPDYYKLDQNIVE</sequence>